<evidence type="ECO:0000313" key="2">
    <source>
        <dbReference type="Proteomes" id="UP000423156"/>
    </source>
</evidence>
<dbReference type="EMBL" id="VZBZ01000081">
    <property type="protein sequence ID" value="MQN77438.1"/>
    <property type="molecule type" value="Genomic_DNA"/>
</dbReference>
<sequence length="167" mass="19239">MARPIANYHRFYASFNKLPKHGDDEEAKAAIVSQYTNGRTTHLHEMRAQEYKECCKALENMLGYGDQRKHWRSICLHLMQELGIDTKDWNRINEFCRHPRIMGKDFALITVSELEQLSVKLRAIKRKGGLKQQEGIYINHINLMFIENETEQTGTGAGGYKAGQLPS</sequence>
<protein>
    <submittedName>
        <fullName evidence="1">Uncharacterized protein</fullName>
    </submittedName>
</protein>
<dbReference type="AlphaFoldDB" id="A0AA90VAQ7"/>
<gene>
    <name evidence="1" type="ORF">F7D71_06105</name>
</gene>
<name>A0AA90VAQ7_9BACT</name>
<dbReference type="RefSeq" id="WP_153092616.1">
    <property type="nucleotide sequence ID" value="NZ_VZBX01000056.1"/>
</dbReference>
<organism evidence="1 2">
    <name type="scientific">Segatella copri</name>
    <dbReference type="NCBI Taxonomy" id="165179"/>
    <lineage>
        <taxon>Bacteria</taxon>
        <taxon>Pseudomonadati</taxon>
        <taxon>Bacteroidota</taxon>
        <taxon>Bacteroidia</taxon>
        <taxon>Bacteroidales</taxon>
        <taxon>Prevotellaceae</taxon>
        <taxon>Segatella</taxon>
    </lineage>
</organism>
<dbReference type="Proteomes" id="UP000423156">
    <property type="component" value="Unassembled WGS sequence"/>
</dbReference>
<reference evidence="2" key="1">
    <citation type="submission" date="2019-09" db="EMBL/GenBank/DDBJ databases">
        <title>Distinct polysaccharide growth profiles of human intestinal Prevotella copri isolates.</title>
        <authorList>
            <person name="Fehlner-Peach H."/>
            <person name="Magnabosco C."/>
            <person name="Raghavan V."/>
            <person name="Scher J.U."/>
            <person name="Tett A."/>
            <person name="Cox L.M."/>
            <person name="Gottsegen C."/>
            <person name="Watters A."/>
            <person name="Wiltshire- Gordon J.D."/>
            <person name="Segata N."/>
            <person name="Bonneau R."/>
            <person name="Littman D.R."/>
        </authorList>
    </citation>
    <scope>NUCLEOTIDE SEQUENCE [LARGE SCALE GENOMIC DNA]</scope>
    <source>
        <strain evidence="2">BU41712</strain>
    </source>
</reference>
<proteinExistence type="predicted"/>
<accession>A0AA90VAQ7</accession>
<evidence type="ECO:0000313" key="1">
    <source>
        <dbReference type="EMBL" id="MQN77438.1"/>
    </source>
</evidence>
<comment type="caution">
    <text evidence="1">The sequence shown here is derived from an EMBL/GenBank/DDBJ whole genome shotgun (WGS) entry which is preliminary data.</text>
</comment>